<dbReference type="Gene3D" id="1.20.1250.20">
    <property type="entry name" value="MFS general substrate transporter like domains"/>
    <property type="match status" value="1"/>
</dbReference>
<comment type="caution">
    <text evidence="8">The sequence shown here is derived from an EMBL/GenBank/DDBJ whole genome shotgun (WGS) entry which is preliminary data.</text>
</comment>
<evidence type="ECO:0000256" key="5">
    <source>
        <dbReference type="ARBA" id="ARBA00022989"/>
    </source>
</evidence>
<evidence type="ECO:0000256" key="2">
    <source>
        <dbReference type="ARBA" id="ARBA00022448"/>
    </source>
</evidence>
<dbReference type="Proteomes" id="UP000028341">
    <property type="component" value="Unassembled WGS sequence"/>
</dbReference>
<keyword evidence="2" id="KW-0813">Transport</keyword>
<feature type="transmembrane region" description="Helical" evidence="7">
    <location>
        <begin position="299"/>
        <end position="324"/>
    </location>
</feature>
<dbReference type="PANTHER" id="PTHR23513:SF11">
    <property type="entry name" value="STAPHYLOFERRIN A TRANSPORTER"/>
    <property type="match status" value="1"/>
</dbReference>
<dbReference type="InterPro" id="IPR036259">
    <property type="entry name" value="MFS_trans_sf"/>
</dbReference>
<evidence type="ECO:0000313" key="8">
    <source>
        <dbReference type="EMBL" id="KES03945.1"/>
    </source>
</evidence>
<feature type="transmembrane region" description="Helical" evidence="7">
    <location>
        <begin position="214"/>
        <end position="231"/>
    </location>
</feature>
<feature type="transmembrane region" description="Helical" evidence="7">
    <location>
        <begin position="243"/>
        <end position="269"/>
    </location>
</feature>
<dbReference type="Pfam" id="PF05977">
    <property type="entry name" value="MFS_3"/>
    <property type="match status" value="1"/>
</dbReference>
<dbReference type="InterPro" id="IPR010290">
    <property type="entry name" value="TM_effector"/>
</dbReference>
<feature type="transmembrane region" description="Helical" evidence="7">
    <location>
        <begin position="68"/>
        <end position="87"/>
    </location>
</feature>
<keyword evidence="9" id="KW-1185">Reference proteome</keyword>
<keyword evidence="4 7" id="KW-0812">Transmembrane</keyword>
<dbReference type="PANTHER" id="PTHR23513">
    <property type="entry name" value="INTEGRAL MEMBRANE EFFLUX PROTEIN-RELATED"/>
    <property type="match status" value="1"/>
</dbReference>
<organism evidence="8 9">
    <name type="scientific">Streptomyces toyocaensis</name>
    <dbReference type="NCBI Taxonomy" id="55952"/>
    <lineage>
        <taxon>Bacteria</taxon>
        <taxon>Bacillati</taxon>
        <taxon>Actinomycetota</taxon>
        <taxon>Actinomycetes</taxon>
        <taxon>Kitasatosporales</taxon>
        <taxon>Streptomycetaceae</taxon>
        <taxon>Streptomyces</taxon>
    </lineage>
</organism>
<evidence type="ECO:0000256" key="7">
    <source>
        <dbReference type="SAM" id="Phobius"/>
    </source>
</evidence>
<evidence type="ECO:0000256" key="6">
    <source>
        <dbReference type="ARBA" id="ARBA00023136"/>
    </source>
</evidence>
<evidence type="ECO:0000256" key="4">
    <source>
        <dbReference type="ARBA" id="ARBA00022692"/>
    </source>
</evidence>
<keyword evidence="3" id="KW-1003">Cell membrane</keyword>
<gene>
    <name evidence="8" type="ORF">BU52_27910</name>
</gene>
<dbReference type="EMBL" id="JFCB01000032">
    <property type="protein sequence ID" value="KES03945.1"/>
    <property type="molecule type" value="Genomic_DNA"/>
</dbReference>
<dbReference type="STRING" id="55952.BU52_27910"/>
<dbReference type="GO" id="GO:0005886">
    <property type="term" value="C:plasma membrane"/>
    <property type="evidence" value="ECO:0007669"/>
    <property type="project" value="UniProtKB-SubCell"/>
</dbReference>
<evidence type="ECO:0000256" key="1">
    <source>
        <dbReference type="ARBA" id="ARBA00004651"/>
    </source>
</evidence>
<feature type="transmembrane region" description="Helical" evidence="7">
    <location>
        <begin position="336"/>
        <end position="355"/>
    </location>
</feature>
<sequence length="410" mass="41172">MRWWSVANFVSNAGTWMQLTVQNLLVLQITGSAAATGLSMSVQAAPALLMSVLGGAAVDRWPRRLTAAVSQALLSAIAFTTAVLVALDRLDMTSLMALAAVTGIVATVDNPACALLGNDLVPAQDVPSAIGVGALVFNAGRLAGAALAGVTVGFLGTAAAYFANGFSFLFVTAVIPFLRPAAGAVRHVAGKGGRPRADLTVREGLAFFARRPRLVALAGVTGVSAVLGRNYGLTLAVLVTGPLAGGASAFGTVSTVLAVGGILGAVLGARLRRPSVRLVGALAATGALLQVAAGMSPSLAVLLVLVLPMAVVESVSDTAGTAVLQTDPPAHLRGRVLGVWGSIGTVWSLGGPPALGLLMELAGPRGALVTGGLVIAGSIAAGHLLRTRRPPALLRLTRKDAPRPALQTAA</sequence>
<evidence type="ECO:0000256" key="3">
    <source>
        <dbReference type="ARBA" id="ARBA00022475"/>
    </source>
</evidence>
<evidence type="ECO:0000313" key="9">
    <source>
        <dbReference type="Proteomes" id="UP000028341"/>
    </source>
</evidence>
<dbReference type="OrthoDB" id="5145753at2"/>
<comment type="subcellular location">
    <subcellularLocation>
        <location evidence="1">Cell membrane</location>
        <topology evidence="1">Multi-pass membrane protein</topology>
    </subcellularLocation>
</comment>
<name>A0A081XK72_STRTO</name>
<dbReference type="RefSeq" id="WP_037939175.1">
    <property type="nucleotide sequence ID" value="NZ_JBFADL010000140.1"/>
</dbReference>
<feature type="transmembrane region" description="Helical" evidence="7">
    <location>
        <begin position="276"/>
        <end position="293"/>
    </location>
</feature>
<keyword evidence="5 7" id="KW-1133">Transmembrane helix</keyword>
<dbReference type="eggNOG" id="COG2814">
    <property type="taxonomic scope" value="Bacteria"/>
</dbReference>
<feature type="transmembrane region" description="Helical" evidence="7">
    <location>
        <begin position="367"/>
        <end position="385"/>
    </location>
</feature>
<reference evidence="8 9" key="1">
    <citation type="submission" date="2014-02" db="EMBL/GenBank/DDBJ databases">
        <title>The genome announcement of Streptomyces toyocaensis NRRL15009.</title>
        <authorList>
            <person name="Hong H.-J."/>
            <person name="Kwun M.J."/>
        </authorList>
    </citation>
    <scope>NUCLEOTIDE SEQUENCE [LARGE SCALE GENOMIC DNA]</scope>
    <source>
        <strain evidence="8 9">NRRL 15009</strain>
    </source>
</reference>
<dbReference type="SUPFAM" id="SSF103473">
    <property type="entry name" value="MFS general substrate transporter"/>
    <property type="match status" value="1"/>
</dbReference>
<dbReference type="CDD" id="cd06173">
    <property type="entry name" value="MFS_MefA_like"/>
    <property type="match status" value="1"/>
</dbReference>
<accession>A0A081XK72</accession>
<protein>
    <submittedName>
        <fullName evidence="8">MFS transporter</fullName>
    </submittedName>
</protein>
<dbReference type="AlphaFoldDB" id="A0A081XK72"/>
<keyword evidence="6 7" id="KW-0472">Membrane</keyword>
<proteinExistence type="predicted"/>